<accession>A0A4U6W7R8</accession>
<proteinExistence type="predicted"/>
<dbReference type="Gramene" id="TKW38501">
    <property type="protein sequence ID" value="TKW38501"/>
    <property type="gene ID" value="SEVIR_1G119000v2"/>
</dbReference>
<evidence type="ECO:0000313" key="3">
    <source>
        <dbReference type="Proteomes" id="UP000298652"/>
    </source>
</evidence>
<sequence>MTFFAPLAPPPLYFSRPTSPTRAFSSSPPYRSPLRRLHSRKTPRNLGPRGCFGGKSVAIAVRAAICPVSSIGYLLSDSAHARTVCREPDRRTRPQVGRPCCFRSMYFY</sequence>
<feature type="compositionally biased region" description="Basic residues" evidence="1">
    <location>
        <begin position="33"/>
        <end position="43"/>
    </location>
</feature>
<feature type="region of interest" description="Disordered" evidence="1">
    <location>
        <begin position="18"/>
        <end position="47"/>
    </location>
</feature>
<gene>
    <name evidence="2" type="ORF">SEVIR_1G119000v2</name>
</gene>
<reference evidence="2" key="1">
    <citation type="submission" date="2019-03" db="EMBL/GenBank/DDBJ databases">
        <title>WGS assembly of Setaria viridis.</title>
        <authorList>
            <person name="Huang P."/>
            <person name="Jenkins J."/>
            <person name="Grimwood J."/>
            <person name="Barry K."/>
            <person name="Healey A."/>
            <person name="Mamidi S."/>
            <person name="Sreedasyam A."/>
            <person name="Shu S."/>
            <person name="Feldman M."/>
            <person name="Wu J."/>
            <person name="Yu Y."/>
            <person name="Chen C."/>
            <person name="Johnson J."/>
            <person name="Rokhsar D."/>
            <person name="Baxter I."/>
            <person name="Schmutz J."/>
            <person name="Brutnell T."/>
            <person name="Kellogg E."/>
        </authorList>
    </citation>
    <scope>NUCLEOTIDE SEQUENCE [LARGE SCALE GENOMIC DNA]</scope>
</reference>
<dbReference type="AlphaFoldDB" id="A0A4U6W7R8"/>
<keyword evidence="3" id="KW-1185">Reference proteome</keyword>
<name>A0A4U6W7R8_SETVI</name>
<dbReference type="Proteomes" id="UP000298652">
    <property type="component" value="Chromosome 1"/>
</dbReference>
<evidence type="ECO:0000256" key="1">
    <source>
        <dbReference type="SAM" id="MobiDB-lite"/>
    </source>
</evidence>
<organism evidence="2 3">
    <name type="scientific">Setaria viridis</name>
    <name type="common">Green bristlegrass</name>
    <name type="synonym">Setaria italica subsp. viridis</name>
    <dbReference type="NCBI Taxonomy" id="4556"/>
    <lineage>
        <taxon>Eukaryota</taxon>
        <taxon>Viridiplantae</taxon>
        <taxon>Streptophyta</taxon>
        <taxon>Embryophyta</taxon>
        <taxon>Tracheophyta</taxon>
        <taxon>Spermatophyta</taxon>
        <taxon>Magnoliopsida</taxon>
        <taxon>Liliopsida</taxon>
        <taxon>Poales</taxon>
        <taxon>Poaceae</taxon>
        <taxon>PACMAD clade</taxon>
        <taxon>Panicoideae</taxon>
        <taxon>Panicodae</taxon>
        <taxon>Paniceae</taxon>
        <taxon>Cenchrinae</taxon>
        <taxon>Setaria</taxon>
    </lineage>
</organism>
<dbReference type="EMBL" id="CM016552">
    <property type="protein sequence ID" value="TKW38501.1"/>
    <property type="molecule type" value="Genomic_DNA"/>
</dbReference>
<protein>
    <submittedName>
        <fullName evidence="2">Uncharacterized protein</fullName>
    </submittedName>
</protein>
<evidence type="ECO:0000313" key="2">
    <source>
        <dbReference type="EMBL" id="TKW38501.1"/>
    </source>
</evidence>